<keyword evidence="2" id="KW-1185">Reference proteome</keyword>
<dbReference type="Proteomes" id="UP000253977">
    <property type="component" value="Unassembled WGS sequence"/>
</dbReference>
<name>A0A369TTJ1_9RHOB</name>
<dbReference type="EMBL" id="QPMK01000003">
    <property type="protein sequence ID" value="RDD67467.1"/>
    <property type="molecule type" value="Genomic_DNA"/>
</dbReference>
<evidence type="ECO:0000313" key="1">
    <source>
        <dbReference type="EMBL" id="RDD67467.1"/>
    </source>
</evidence>
<organism evidence="1 2">
    <name type="scientific">Thalassococcus profundi</name>
    <dbReference type="NCBI Taxonomy" id="2282382"/>
    <lineage>
        <taxon>Bacteria</taxon>
        <taxon>Pseudomonadati</taxon>
        <taxon>Pseudomonadota</taxon>
        <taxon>Alphaproteobacteria</taxon>
        <taxon>Rhodobacterales</taxon>
        <taxon>Roseobacteraceae</taxon>
        <taxon>Thalassococcus</taxon>
    </lineage>
</organism>
<sequence>MLPVKLDVQGRDVVQGAYRIETDAGRVLVPECLMEGLRPGERPSHQEAYEWIAAHSRQICRAIETLTAGRPPRPPYDLITLLHLAE</sequence>
<accession>A0A369TTJ1</accession>
<dbReference type="OrthoDB" id="7864219at2"/>
<proteinExistence type="predicted"/>
<dbReference type="AlphaFoldDB" id="A0A369TTJ1"/>
<comment type="caution">
    <text evidence="1">The sequence shown here is derived from an EMBL/GenBank/DDBJ whole genome shotgun (WGS) entry which is preliminary data.</text>
</comment>
<protein>
    <recommendedName>
        <fullName evidence="3">DUF1488 family protein</fullName>
    </recommendedName>
</protein>
<evidence type="ECO:0008006" key="3">
    <source>
        <dbReference type="Google" id="ProtNLM"/>
    </source>
</evidence>
<reference evidence="1 2" key="1">
    <citation type="submission" date="2018-07" db="EMBL/GenBank/DDBJ databases">
        <title>Thalassococcus profundi sp. nov., a marine bacterium isolated from deep seawater of Okinawa Trough.</title>
        <authorList>
            <person name="Yu M."/>
        </authorList>
    </citation>
    <scope>NUCLEOTIDE SEQUENCE [LARGE SCALE GENOMIC DNA]</scope>
    <source>
        <strain evidence="1 2">WRAS1</strain>
    </source>
</reference>
<evidence type="ECO:0000313" key="2">
    <source>
        <dbReference type="Proteomes" id="UP000253977"/>
    </source>
</evidence>
<gene>
    <name evidence="1" type="ORF">DU478_04525</name>
</gene>